<keyword evidence="10" id="KW-1185">Reference proteome</keyword>
<dbReference type="InterPro" id="IPR050539">
    <property type="entry name" value="ThrE_Dicarb/AminoAcid_Exp"/>
</dbReference>
<evidence type="ECO:0000313" key="10">
    <source>
        <dbReference type="Proteomes" id="UP000243884"/>
    </source>
</evidence>
<dbReference type="PANTHER" id="PTHR34390">
    <property type="entry name" value="UPF0442 PROTEIN YJJB-RELATED"/>
    <property type="match status" value="1"/>
</dbReference>
<feature type="transmembrane region" description="Helical" evidence="7">
    <location>
        <begin position="235"/>
        <end position="253"/>
    </location>
</feature>
<comment type="similarity">
    <text evidence="6">Belongs to the ThrE exporter (TC 2.A.79) family.</text>
</comment>
<keyword evidence="2" id="KW-1003">Cell membrane</keyword>
<keyword evidence="4 7" id="KW-1133">Transmembrane helix</keyword>
<dbReference type="InterPro" id="IPR010619">
    <property type="entry name" value="ThrE-like_N"/>
</dbReference>
<name>A0A1W1ZBU8_9LACT</name>
<evidence type="ECO:0000256" key="6">
    <source>
        <dbReference type="ARBA" id="ARBA00034125"/>
    </source>
</evidence>
<dbReference type="RefSeq" id="WP_234983539.1">
    <property type="nucleotide sequence ID" value="NZ_FWXK01000007.1"/>
</dbReference>
<evidence type="ECO:0000313" key="9">
    <source>
        <dbReference type="EMBL" id="SMC45691.1"/>
    </source>
</evidence>
<dbReference type="GO" id="GO:0005886">
    <property type="term" value="C:plasma membrane"/>
    <property type="evidence" value="ECO:0007669"/>
    <property type="project" value="UniProtKB-SubCell"/>
</dbReference>
<dbReference type="AlphaFoldDB" id="A0A1W1ZBU8"/>
<dbReference type="PANTHER" id="PTHR34390:SF2">
    <property type="entry name" value="SUCCINATE TRANSPORTER SUBUNIT YJJP-RELATED"/>
    <property type="match status" value="1"/>
</dbReference>
<keyword evidence="3 7" id="KW-0812">Transmembrane</keyword>
<comment type="subcellular location">
    <subcellularLocation>
        <location evidence="1">Cell membrane</location>
        <topology evidence="1">Multi-pass membrane protein</topology>
    </subcellularLocation>
</comment>
<protein>
    <submittedName>
        <fullName evidence="9">Uncharacterized membrane protein YjjP, DUF1212 family</fullName>
    </submittedName>
</protein>
<dbReference type="STRING" id="371602.SAMN04487984_1240"/>
<keyword evidence="5 7" id="KW-0472">Membrane</keyword>
<dbReference type="Pfam" id="PF06738">
    <property type="entry name" value="ThrE"/>
    <property type="match status" value="1"/>
</dbReference>
<dbReference type="GO" id="GO:0022857">
    <property type="term" value="F:transmembrane transporter activity"/>
    <property type="evidence" value="ECO:0007669"/>
    <property type="project" value="InterPro"/>
</dbReference>
<evidence type="ECO:0000256" key="1">
    <source>
        <dbReference type="ARBA" id="ARBA00004651"/>
    </source>
</evidence>
<feature type="transmembrane region" description="Helical" evidence="7">
    <location>
        <begin position="144"/>
        <end position="161"/>
    </location>
</feature>
<feature type="domain" description="Threonine/serine exporter-like N-terminal" evidence="8">
    <location>
        <begin position="10"/>
        <end position="252"/>
    </location>
</feature>
<proteinExistence type="inferred from homology"/>
<sequence length="258" mass="28152">MNQHKKMLETALLAGQIMTESNAESYRVEDTMNRILTSSNAAYAVAVSFSTSLYATLDDPSFIDGSFTGIKRINSKSTNLNKIALVNEVSRQLTSNKINIDQAYQQLLEIKQQKPQYNRLEQSFAIVGLAASFSVLFGGSLVDLIAATINGIILALLIRLTDRYYINSGISNVFQAFVVTLVSFLLHLFVIHSISTDIVTVSTLMPMVPGTAITNSLRDIFREDYIAGGARAMEAFLDALMIALGAAIALSLLRGTIL</sequence>
<evidence type="ECO:0000256" key="2">
    <source>
        <dbReference type="ARBA" id="ARBA00022475"/>
    </source>
</evidence>
<organism evidence="9 10">
    <name type="scientific">Aerococcus suis</name>
    <dbReference type="NCBI Taxonomy" id="371602"/>
    <lineage>
        <taxon>Bacteria</taxon>
        <taxon>Bacillati</taxon>
        <taxon>Bacillota</taxon>
        <taxon>Bacilli</taxon>
        <taxon>Lactobacillales</taxon>
        <taxon>Aerococcaceae</taxon>
        <taxon>Aerococcus</taxon>
    </lineage>
</organism>
<feature type="transmembrane region" description="Helical" evidence="7">
    <location>
        <begin position="173"/>
        <end position="195"/>
    </location>
</feature>
<evidence type="ECO:0000256" key="5">
    <source>
        <dbReference type="ARBA" id="ARBA00023136"/>
    </source>
</evidence>
<evidence type="ECO:0000256" key="4">
    <source>
        <dbReference type="ARBA" id="ARBA00022989"/>
    </source>
</evidence>
<evidence type="ECO:0000259" key="8">
    <source>
        <dbReference type="Pfam" id="PF06738"/>
    </source>
</evidence>
<dbReference type="EMBL" id="FWXK01000007">
    <property type="protein sequence ID" value="SMC45691.1"/>
    <property type="molecule type" value="Genomic_DNA"/>
</dbReference>
<evidence type="ECO:0000256" key="7">
    <source>
        <dbReference type="SAM" id="Phobius"/>
    </source>
</evidence>
<reference evidence="10" key="1">
    <citation type="submission" date="2017-04" db="EMBL/GenBank/DDBJ databases">
        <authorList>
            <person name="Varghese N."/>
            <person name="Submissions S."/>
        </authorList>
    </citation>
    <scope>NUCLEOTIDE SEQUENCE [LARGE SCALE GENOMIC DNA]</scope>
    <source>
        <strain evidence="10">DSM 21500</strain>
    </source>
</reference>
<accession>A0A1W1ZBU8</accession>
<evidence type="ECO:0000256" key="3">
    <source>
        <dbReference type="ARBA" id="ARBA00022692"/>
    </source>
</evidence>
<dbReference type="Proteomes" id="UP000243884">
    <property type="component" value="Unassembled WGS sequence"/>
</dbReference>
<dbReference type="GO" id="GO:0015744">
    <property type="term" value="P:succinate transport"/>
    <property type="evidence" value="ECO:0007669"/>
    <property type="project" value="TreeGrafter"/>
</dbReference>
<gene>
    <name evidence="9" type="ORF">SAMN04487984_1240</name>
</gene>